<dbReference type="InterPro" id="IPR021109">
    <property type="entry name" value="Peptidase_aspartic_dom_sf"/>
</dbReference>
<dbReference type="VEuPathDB" id="ToxoDB:EBH_0083600"/>
<sequence length="198" mass="21582">MCALATGPNSIPASPDWGKKLLGREVQVTAEGRDVGENQQPLVVQPHAGTTLQIEEGITRNQDQGTGLTGDTAVANCQQDTSSQELRWWRENGTQEDTTSKGTLCSVGMTAMLRVEVAGSHCEALLDTGASRSFISPVPYDLVVGLDWLTQHRVAWYFQSNKLRTYVNGQWCDLPVVRAKDVNQQNGGTQGVRQRTPA</sequence>
<dbReference type="Proteomes" id="UP000030750">
    <property type="component" value="Unassembled WGS sequence"/>
</dbReference>
<gene>
    <name evidence="1" type="ORF">EBH_0083600</name>
</gene>
<dbReference type="InterPro" id="IPR001969">
    <property type="entry name" value="Aspartic_peptidase_AS"/>
</dbReference>
<organism evidence="1 2">
    <name type="scientific">Eimeria brunetti</name>
    <dbReference type="NCBI Taxonomy" id="51314"/>
    <lineage>
        <taxon>Eukaryota</taxon>
        <taxon>Sar</taxon>
        <taxon>Alveolata</taxon>
        <taxon>Apicomplexa</taxon>
        <taxon>Conoidasida</taxon>
        <taxon>Coccidia</taxon>
        <taxon>Eucoccidiorida</taxon>
        <taxon>Eimeriorina</taxon>
        <taxon>Eimeriidae</taxon>
        <taxon>Eimeria</taxon>
    </lineage>
</organism>
<dbReference type="GO" id="GO:0006508">
    <property type="term" value="P:proteolysis"/>
    <property type="evidence" value="ECO:0007669"/>
    <property type="project" value="InterPro"/>
</dbReference>
<keyword evidence="2" id="KW-1185">Reference proteome</keyword>
<dbReference type="EMBL" id="HG711708">
    <property type="protein sequence ID" value="CDJ49476.1"/>
    <property type="molecule type" value="Genomic_DNA"/>
</dbReference>
<evidence type="ECO:0000313" key="2">
    <source>
        <dbReference type="Proteomes" id="UP000030750"/>
    </source>
</evidence>
<dbReference type="GO" id="GO:0004190">
    <property type="term" value="F:aspartic-type endopeptidase activity"/>
    <property type="evidence" value="ECO:0007669"/>
    <property type="project" value="InterPro"/>
</dbReference>
<reference evidence="1" key="2">
    <citation type="submission" date="2013-10" db="EMBL/GenBank/DDBJ databases">
        <authorList>
            <person name="Aslett M."/>
        </authorList>
    </citation>
    <scope>NUCLEOTIDE SEQUENCE [LARGE SCALE GENOMIC DNA]</scope>
    <source>
        <strain evidence="1">Houghton</strain>
    </source>
</reference>
<accession>U6LH46</accession>
<dbReference type="SUPFAM" id="SSF50630">
    <property type="entry name" value="Acid proteases"/>
    <property type="match status" value="1"/>
</dbReference>
<reference evidence="1" key="1">
    <citation type="submission" date="2013-10" db="EMBL/GenBank/DDBJ databases">
        <title>Genomic analysis of the causative agents of coccidiosis in chickens.</title>
        <authorList>
            <person name="Reid A.J."/>
            <person name="Blake D."/>
            <person name="Billington K."/>
            <person name="Browne H."/>
            <person name="Dunn M."/>
            <person name="Hung S."/>
            <person name="Kawahara F."/>
            <person name="Miranda-Saavedra D."/>
            <person name="Mourier T."/>
            <person name="Nagra H."/>
            <person name="Otto T.D."/>
            <person name="Rawlings N."/>
            <person name="Sanchez A."/>
            <person name="Sanders M."/>
            <person name="Subramaniam C."/>
            <person name="Tay Y."/>
            <person name="Dear P."/>
            <person name="Doerig C."/>
            <person name="Gruber A."/>
            <person name="Parkinson J."/>
            <person name="Shirley M."/>
            <person name="Wan K.L."/>
            <person name="Berriman M."/>
            <person name="Tomley F."/>
            <person name="Pain A."/>
        </authorList>
    </citation>
    <scope>NUCLEOTIDE SEQUENCE [LARGE SCALE GENOMIC DNA]</scope>
    <source>
        <strain evidence="1">Houghton</strain>
    </source>
</reference>
<name>U6LH46_9EIME</name>
<dbReference type="PROSITE" id="PS00141">
    <property type="entry name" value="ASP_PROTEASE"/>
    <property type="match status" value="1"/>
</dbReference>
<dbReference type="AlphaFoldDB" id="U6LH46"/>
<dbReference type="OrthoDB" id="350011at2759"/>
<protein>
    <submittedName>
        <fullName evidence="1">Uncharacterized protein</fullName>
    </submittedName>
</protein>
<proteinExistence type="predicted"/>
<evidence type="ECO:0000313" key="1">
    <source>
        <dbReference type="EMBL" id="CDJ49476.1"/>
    </source>
</evidence>